<dbReference type="Gene3D" id="3.40.50.300">
    <property type="entry name" value="P-loop containing nucleotide triphosphate hydrolases"/>
    <property type="match status" value="1"/>
</dbReference>
<name>A0A3Y9C706_SALEB</name>
<feature type="domain" description="Bacterial type II secretion system protein E" evidence="2">
    <location>
        <begin position="125"/>
        <end position="315"/>
    </location>
</feature>
<accession>A0A3Y9C706</accession>
<comment type="similarity">
    <text evidence="1">Belongs to the GSP E family.</text>
</comment>
<dbReference type="Gene3D" id="3.30.450.90">
    <property type="match status" value="1"/>
</dbReference>
<sequence>MTELDKFDFSAGLTPDIFRAFFVHCYRHDVSDIHLQSGGPLVVGRHGRLIRASAFTLDHSSLLMLIDFLFSPTVKARIQSGKGDDASLQIEGDSQRRYGLERGERIRFRANFTQATIRGVNTAIAVTLRVINNRIPPLDSLGLPDPLYQTLAHPPVEGIGLVVGPTGSGKTTLLTSVYQHHGATNPDCKVVTYEDPVEGLIGGPDWLLQPQQCEVGHDVPGFAEGLRLSMRQAPTLIGVGEVRDGETVESMVSNALSGHLCLGTEHAFSAGHAFARSVRMLPAENREPLAWDMLELMCFIVMQRLVPTTDGRRRAVREYVLFDDEFRESLRRHAYTEWATLINRGLADRQMRISDHVWKMYQGQEVTESVARSYIGSGEFTKRSQRHEL</sequence>
<reference evidence="3" key="1">
    <citation type="submission" date="2018-08" db="EMBL/GenBank/DDBJ databases">
        <authorList>
            <person name="Ashton P.M."/>
            <person name="Dallman T."/>
            <person name="Nair S."/>
            <person name="De Pinna E."/>
            <person name="Peters T."/>
            <person name="Grant K."/>
        </authorList>
    </citation>
    <scope>NUCLEOTIDE SEQUENCE [LARGE SCALE GENOMIC DNA]</scope>
    <source>
        <strain evidence="3">43913</strain>
    </source>
</reference>
<dbReference type="PANTHER" id="PTHR30486">
    <property type="entry name" value="TWITCHING MOTILITY PROTEIN PILT"/>
    <property type="match status" value="1"/>
</dbReference>
<gene>
    <name evidence="3" type="primary">traJ</name>
    <name evidence="3" type="ORF">AU894_26960</name>
</gene>
<dbReference type="InterPro" id="IPR013364">
    <property type="entry name" value="ATPase_plasmid-transfer_TraJ"/>
</dbReference>
<organism evidence="3">
    <name type="scientific">Salmonella enterica subsp. enterica serovar Java</name>
    <dbReference type="NCBI Taxonomy" id="224729"/>
    <lineage>
        <taxon>Bacteria</taxon>
        <taxon>Pseudomonadati</taxon>
        <taxon>Pseudomonadota</taxon>
        <taxon>Gammaproteobacteria</taxon>
        <taxon>Enterobacterales</taxon>
        <taxon>Enterobacteriaceae</taxon>
        <taxon>Salmonella</taxon>
    </lineage>
</organism>
<comment type="caution">
    <text evidence="3">The sequence shown here is derived from an EMBL/GenBank/DDBJ whole genome shotgun (WGS) entry which is preliminary data.</text>
</comment>
<dbReference type="GO" id="GO:0016887">
    <property type="term" value="F:ATP hydrolysis activity"/>
    <property type="evidence" value="ECO:0007669"/>
    <property type="project" value="InterPro"/>
</dbReference>
<dbReference type="InterPro" id="IPR050921">
    <property type="entry name" value="T4SS_GSP_E_ATPase"/>
</dbReference>
<dbReference type="Pfam" id="PF00437">
    <property type="entry name" value="T2SSE"/>
    <property type="match status" value="1"/>
</dbReference>
<dbReference type="NCBIfam" id="TIGR02525">
    <property type="entry name" value="plasmid_TraJ"/>
    <property type="match status" value="1"/>
</dbReference>
<dbReference type="InterPro" id="IPR001482">
    <property type="entry name" value="T2SS/T4SS_dom"/>
</dbReference>
<dbReference type="SUPFAM" id="SSF52540">
    <property type="entry name" value="P-loop containing nucleoside triphosphate hydrolases"/>
    <property type="match status" value="1"/>
</dbReference>
<dbReference type="AlphaFoldDB" id="A0A3Y9C706"/>
<protein>
    <submittedName>
        <fullName evidence="3">Plasmid transfer ATPase TraJ</fullName>
    </submittedName>
</protein>
<evidence type="ECO:0000256" key="1">
    <source>
        <dbReference type="ARBA" id="ARBA00006611"/>
    </source>
</evidence>
<evidence type="ECO:0000259" key="2">
    <source>
        <dbReference type="Pfam" id="PF00437"/>
    </source>
</evidence>
<dbReference type="Proteomes" id="UP000839644">
    <property type="component" value="Unassembled WGS sequence"/>
</dbReference>
<evidence type="ECO:0000313" key="3">
    <source>
        <dbReference type="EMBL" id="EAB8479742.1"/>
    </source>
</evidence>
<dbReference type="EMBL" id="AAAFYZ010000131">
    <property type="protein sequence ID" value="EAB8479742.1"/>
    <property type="molecule type" value="Genomic_DNA"/>
</dbReference>
<proteinExistence type="inferred from homology"/>
<dbReference type="PANTHER" id="PTHR30486:SF6">
    <property type="entry name" value="TYPE IV PILUS RETRACTATION ATPASE PILT"/>
    <property type="match status" value="1"/>
</dbReference>
<dbReference type="InterPro" id="IPR027417">
    <property type="entry name" value="P-loop_NTPase"/>
</dbReference>